<gene>
    <name evidence="2" type="ORF">H4K34_08980</name>
</gene>
<feature type="transmembrane region" description="Helical" evidence="1">
    <location>
        <begin position="143"/>
        <end position="164"/>
    </location>
</feature>
<proteinExistence type="predicted"/>
<evidence type="ECO:0000313" key="2">
    <source>
        <dbReference type="EMBL" id="QNR25961.1"/>
    </source>
</evidence>
<evidence type="ECO:0000313" key="3">
    <source>
        <dbReference type="Proteomes" id="UP000516305"/>
    </source>
</evidence>
<keyword evidence="1" id="KW-0812">Transmembrane</keyword>
<feature type="transmembrane region" description="Helical" evidence="1">
    <location>
        <begin position="319"/>
        <end position="339"/>
    </location>
</feature>
<feature type="transmembrane region" description="Helical" evidence="1">
    <location>
        <begin position="238"/>
        <end position="260"/>
    </location>
</feature>
<dbReference type="EMBL" id="CP060139">
    <property type="protein sequence ID" value="QNR25961.1"/>
    <property type="molecule type" value="Genomic_DNA"/>
</dbReference>
<keyword evidence="1" id="KW-1133">Transmembrane helix</keyword>
<reference evidence="2 3" key="1">
    <citation type="submission" date="2020-08" db="EMBL/GenBank/DDBJ databases">
        <title>Croceimicrobium hydrocarbonivorans gen. nov., sp. nov., a novel marine bacterium isolated from a bacterial consortium that degrades polyethylene terephthalate.</title>
        <authorList>
            <person name="Liu R."/>
        </authorList>
    </citation>
    <scope>NUCLEOTIDE SEQUENCE [LARGE SCALE GENOMIC DNA]</scope>
    <source>
        <strain evidence="2 3">A20-9</strain>
    </source>
</reference>
<feature type="transmembrane region" description="Helical" evidence="1">
    <location>
        <begin position="117"/>
        <end position="136"/>
    </location>
</feature>
<evidence type="ECO:0008006" key="4">
    <source>
        <dbReference type="Google" id="ProtNLM"/>
    </source>
</evidence>
<dbReference type="AlphaFoldDB" id="A0A7H0VJR3"/>
<sequence length="444" mass="52216">MKSRWFRLERIYQLLILVCLLVFISSRFWNKKPTIDWDITLYYHYLPALFIYDDLKFEHPVEEWGKRHFYMKTDAEGNRFVKMTAGPAILYSPFFFAGHLYASLSDTYEADGFSAPYRLALLAAALAYALAGLYFLIRFLQSFLSPGIASLAAVLIFAGTNMPHYSFVEPMSHIFSFALVSLVLWRFEVYRKKPSIKEVVIMGLAAGFIILIRPTNVIALVFPIFLLIWDKPLKGIQWWIHGGLAALLILIAVSPQLFYWKYMTGHWIIYSYTEEGFFFLSPEIWKGLFSYRKGWFVYSPLLFVSLPGFYFLFKAHRKEAMATVLTLLLAFWVTFSWWCWWYGGSFGARPLIEFLPFMALALGFSLQWILKQKLWLKLPAFLVISFLVVWSIFMNKQYKSTIIHWDSMSKELYWKQFFIDHYVKDHDKYLDPPDYDAALKGEEE</sequence>
<feature type="transmembrane region" description="Helical" evidence="1">
    <location>
        <begin position="170"/>
        <end position="187"/>
    </location>
</feature>
<feature type="transmembrane region" description="Helical" evidence="1">
    <location>
        <begin position="199"/>
        <end position="226"/>
    </location>
</feature>
<keyword evidence="1" id="KW-0472">Membrane</keyword>
<feature type="transmembrane region" description="Helical" evidence="1">
    <location>
        <begin position="351"/>
        <end position="370"/>
    </location>
</feature>
<feature type="transmembrane region" description="Helical" evidence="1">
    <location>
        <begin position="295"/>
        <end position="313"/>
    </location>
</feature>
<feature type="transmembrane region" description="Helical" evidence="1">
    <location>
        <begin position="12"/>
        <end position="29"/>
    </location>
</feature>
<evidence type="ECO:0000256" key="1">
    <source>
        <dbReference type="SAM" id="Phobius"/>
    </source>
</evidence>
<keyword evidence="3" id="KW-1185">Reference proteome</keyword>
<organism evidence="2 3">
    <name type="scientific">Croceimicrobium hydrocarbonivorans</name>
    <dbReference type="NCBI Taxonomy" id="2761580"/>
    <lineage>
        <taxon>Bacteria</taxon>
        <taxon>Pseudomonadati</taxon>
        <taxon>Bacteroidota</taxon>
        <taxon>Flavobacteriia</taxon>
        <taxon>Flavobacteriales</taxon>
        <taxon>Owenweeksiaceae</taxon>
        <taxon>Croceimicrobium</taxon>
    </lineage>
</organism>
<dbReference type="Proteomes" id="UP000516305">
    <property type="component" value="Chromosome"/>
</dbReference>
<dbReference type="KEGG" id="chyd:H4K34_08980"/>
<dbReference type="RefSeq" id="WP_210760487.1">
    <property type="nucleotide sequence ID" value="NZ_CP060139.1"/>
</dbReference>
<name>A0A7H0VJR3_9FLAO</name>
<feature type="transmembrane region" description="Helical" evidence="1">
    <location>
        <begin position="80"/>
        <end position="102"/>
    </location>
</feature>
<accession>A0A7H0VJR3</accession>
<protein>
    <recommendedName>
        <fullName evidence="4">Glycosyltransferase RgtA/B/C/D-like domain-containing protein</fullName>
    </recommendedName>
</protein>
<feature type="transmembrane region" description="Helical" evidence="1">
    <location>
        <begin position="376"/>
        <end position="393"/>
    </location>
</feature>